<evidence type="ECO:0000256" key="4">
    <source>
        <dbReference type="ARBA" id="ARBA00022692"/>
    </source>
</evidence>
<dbReference type="OrthoDB" id="655540at2759"/>
<sequence length="165" mass="18216">MAENLIVPDFNDDAEEQHKFYLAQISSNHTTASTQFFTSLSRHTTVASVLSYQFGTQDLRRSTFIQSVFNSINLLVGIGILALPLAFRYAGWIMGSVILLFCVVATNYTAKILGRCLESYPGLITYGDIGEAAFGERGRIFIGGIFLVELIAIGYIKSDETRIVT</sequence>
<dbReference type="EMBL" id="JABAYA010000068">
    <property type="protein sequence ID" value="KAF7726981.1"/>
    <property type="molecule type" value="Genomic_DNA"/>
</dbReference>
<evidence type="ECO:0000256" key="7">
    <source>
        <dbReference type="ARBA" id="ARBA00023136"/>
    </source>
</evidence>
<evidence type="ECO:0000256" key="3">
    <source>
        <dbReference type="ARBA" id="ARBA00022448"/>
    </source>
</evidence>
<feature type="domain" description="Amino acid transporter transmembrane" evidence="9">
    <location>
        <begin position="61"/>
        <end position="154"/>
    </location>
</feature>
<evidence type="ECO:0000259" key="9">
    <source>
        <dbReference type="Pfam" id="PF01490"/>
    </source>
</evidence>
<evidence type="ECO:0000256" key="6">
    <source>
        <dbReference type="ARBA" id="ARBA00022989"/>
    </source>
</evidence>
<dbReference type="PANTHER" id="PTHR22950:SF692">
    <property type="entry name" value="TRANSMEMBRANE AMINO ACID TRANSPORTER FAMILY PROTEIN"/>
    <property type="match status" value="1"/>
</dbReference>
<dbReference type="Pfam" id="PF01490">
    <property type="entry name" value="Aa_trans"/>
    <property type="match status" value="1"/>
</dbReference>
<dbReference type="PANTHER" id="PTHR22950">
    <property type="entry name" value="AMINO ACID TRANSPORTER"/>
    <property type="match status" value="1"/>
</dbReference>
<organism evidence="10 11">
    <name type="scientific">Apophysomyces ossiformis</name>
    <dbReference type="NCBI Taxonomy" id="679940"/>
    <lineage>
        <taxon>Eukaryota</taxon>
        <taxon>Fungi</taxon>
        <taxon>Fungi incertae sedis</taxon>
        <taxon>Mucoromycota</taxon>
        <taxon>Mucoromycotina</taxon>
        <taxon>Mucoromycetes</taxon>
        <taxon>Mucorales</taxon>
        <taxon>Mucorineae</taxon>
        <taxon>Mucoraceae</taxon>
        <taxon>Apophysomyces</taxon>
    </lineage>
</organism>
<keyword evidence="3" id="KW-0813">Transport</keyword>
<keyword evidence="7 8" id="KW-0472">Membrane</keyword>
<reference evidence="10" key="1">
    <citation type="submission" date="2020-01" db="EMBL/GenBank/DDBJ databases">
        <title>Genome Sequencing of Three Apophysomyces-Like Fungal Strains Confirms a Novel Fungal Genus in the Mucoromycota with divergent Burkholderia-like Endosymbiotic Bacteria.</title>
        <authorList>
            <person name="Stajich J.E."/>
            <person name="Macias A.M."/>
            <person name="Carter-House D."/>
            <person name="Lovett B."/>
            <person name="Kasson L.R."/>
            <person name="Berry K."/>
            <person name="Grigoriev I."/>
            <person name="Chang Y."/>
            <person name="Spatafora J."/>
            <person name="Kasson M.T."/>
        </authorList>
    </citation>
    <scope>NUCLEOTIDE SEQUENCE</scope>
    <source>
        <strain evidence="10">NRRL A-21654</strain>
    </source>
</reference>
<dbReference type="AlphaFoldDB" id="A0A8H7ER67"/>
<dbReference type="GO" id="GO:0015179">
    <property type="term" value="F:L-amino acid transmembrane transporter activity"/>
    <property type="evidence" value="ECO:0007669"/>
    <property type="project" value="TreeGrafter"/>
</dbReference>
<dbReference type="Proteomes" id="UP000605846">
    <property type="component" value="Unassembled WGS sequence"/>
</dbReference>
<gene>
    <name evidence="10" type="ORF">EC973_008176</name>
</gene>
<keyword evidence="6 8" id="KW-1133">Transmembrane helix</keyword>
<comment type="subcellular location">
    <subcellularLocation>
        <location evidence="1">Membrane</location>
        <topology evidence="1">Multi-pass membrane protein</topology>
    </subcellularLocation>
</comment>
<comment type="similarity">
    <text evidence="2">Belongs to the amino acid/polyamine transporter 2 family.</text>
</comment>
<evidence type="ECO:0000256" key="5">
    <source>
        <dbReference type="ARBA" id="ARBA00022970"/>
    </source>
</evidence>
<keyword evidence="11" id="KW-1185">Reference proteome</keyword>
<accession>A0A8H7ER67</accession>
<evidence type="ECO:0000256" key="1">
    <source>
        <dbReference type="ARBA" id="ARBA00004141"/>
    </source>
</evidence>
<proteinExistence type="inferred from homology"/>
<feature type="transmembrane region" description="Helical" evidence="8">
    <location>
        <begin position="89"/>
        <end position="110"/>
    </location>
</feature>
<evidence type="ECO:0000256" key="8">
    <source>
        <dbReference type="SAM" id="Phobius"/>
    </source>
</evidence>
<evidence type="ECO:0000313" key="10">
    <source>
        <dbReference type="EMBL" id="KAF7726981.1"/>
    </source>
</evidence>
<dbReference type="InterPro" id="IPR013057">
    <property type="entry name" value="AA_transpt_TM"/>
</dbReference>
<name>A0A8H7ER67_9FUNG</name>
<keyword evidence="5" id="KW-0029">Amino-acid transport</keyword>
<keyword evidence="4 8" id="KW-0812">Transmembrane</keyword>
<evidence type="ECO:0000256" key="2">
    <source>
        <dbReference type="ARBA" id="ARBA00008066"/>
    </source>
</evidence>
<feature type="transmembrane region" description="Helical" evidence="8">
    <location>
        <begin position="64"/>
        <end position="83"/>
    </location>
</feature>
<dbReference type="GO" id="GO:0005774">
    <property type="term" value="C:vacuolar membrane"/>
    <property type="evidence" value="ECO:0007669"/>
    <property type="project" value="TreeGrafter"/>
</dbReference>
<comment type="caution">
    <text evidence="10">The sequence shown here is derived from an EMBL/GenBank/DDBJ whole genome shotgun (WGS) entry which is preliminary data.</text>
</comment>
<evidence type="ECO:0000313" key="11">
    <source>
        <dbReference type="Proteomes" id="UP000605846"/>
    </source>
</evidence>
<protein>
    <recommendedName>
        <fullName evidence="9">Amino acid transporter transmembrane domain-containing protein</fullName>
    </recommendedName>
</protein>